<dbReference type="AlphaFoldDB" id="A0A4C1T117"/>
<proteinExistence type="predicted"/>
<sequence length="92" mass="10081">MVFSWVSLLEQDQIEMEAFASSTATITREATAGPRTRNLYERRVGRSLLPPLAAKSAALDLNVINDLCSNAVEERPGVRRRAGRGGPNARNI</sequence>
<organism evidence="1 2">
    <name type="scientific">Eumeta variegata</name>
    <name type="common">Bagworm moth</name>
    <name type="synonym">Eumeta japonica</name>
    <dbReference type="NCBI Taxonomy" id="151549"/>
    <lineage>
        <taxon>Eukaryota</taxon>
        <taxon>Metazoa</taxon>
        <taxon>Ecdysozoa</taxon>
        <taxon>Arthropoda</taxon>
        <taxon>Hexapoda</taxon>
        <taxon>Insecta</taxon>
        <taxon>Pterygota</taxon>
        <taxon>Neoptera</taxon>
        <taxon>Endopterygota</taxon>
        <taxon>Lepidoptera</taxon>
        <taxon>Glossata</taxon>
        <taxon>Ditrysia</taxon>
        <taxon>Tineoidea</taxon>
        <taxon>Psychidae</taxon>
        <taxon>Oiketicinae</taxon>
        <taxon>Eumeta</taxon>
    </lineage>
</organism>
<name>A0A4C1T117_EUMVA</name>
<gene>
    <name evidence="1" type="ORF">EVAR_92115_1</name>
</gene>
<comment type="caution">
    <text evidence="1">The sequence shown here is derived from an EMBL/GenBank/DDBJ whole genome shotgun (WGS) entry which is preliminary data.</text>
</comment>
<dbReference type="EMBL" id="BGZK01000025">
    <property type="protein sequence ID" value="GBP07230.1"/>
    <property type="molecule type" value="Genomic_DNA"/>
</dbReference>
<dbReference type="Proteomes" id="UP000299102">
    <property type="component" value="Unassembled WGS sequence"/>
</dbReference>
<accession>A0A4C1T117</accession>
<keyword evidence="2" id="KW-1185">Reference proteome</keyword>
<evidence type="ECO:0000313" key="2">
    <source>
        <dbReference type="Proteomes" id="UP000299102"/>
    </source>
</evidence>
<protein>
    <submittedName>
        <fullName evidence="1">Uncharacterized protein</fullName>
    </submittedName>
</protein>
<evidence type="ECO:0000313" key="1">
    <source>
        <dbReference type="EMBL" id="GBP07230.1"/>
    </source>
</evidence>
<reference evidence="1 2" key="1">
    <citation type="journal article" date="2019" name="Commun. Biol.">
        <title>The bagworm genome reveals a unique fibroin gene that provides high tensile strength.</title>
        <authorList>
            <person name="Kono N."/>
            <person name="Nakamura H."/>
            <person name="Ohtoshi R."/>
            <person name="Tomita M."/>
            <person name="Numata K."/>
            <person name="Arakawa K."/>
        </authorList>
    </citation>
    <scope>NUCLEOTIDE SEQUENCE [LARGE SCALE GENOMIC DNA]</scope>
</reference>